<feature type="domain" description="CCDC22 coiled-coil" evidence="3">
    <location>
        <begin position="171"/>
        <end position="415"/>
    </location>
</feature>
<dbReference type="PANTHER" id="PTHR15668">
    <property type="entry name" value="JM1 PROTEIN"/>
    <property type="match status" value="1"/>
</dbReference>
<dbReference type="PANTHER" id="PTHR15668:SF4">
    <property type="entry name" value="COILED-COIL DOMAIN-CONTAINING PROTEIN 22"/>
    <property type="match status" value="1"/>
</dbReference>
<feature type="domain" description="CCDC22 N-terminal" evidence="4">
    <location>
        <begin position="8"/>
        <end position="100"/>
    </location>
</feature>
<proteinExistence type="inferred from homology"/>
<evidence type="ECO:0000259" key="4">
    <source>
        <dbReference type="Pfam" id="PF21674"/>
    </source>
</evidence>
<comment type="caution">
    <text evidence="5">The sequence shown here is derived from an EMBL/GenBank/DDBJ whole genome shotgun (WGS) entry which is preliminary data.</text>
</comment>
<keyword evidence="6" id="KW-1185">Reference proteome</keyword>
<keyword evidence="2" id="KW-0175">Coiled coil</keyword>
<dbReference type="AlphaFoldDB" id="A0A9Q1AM28"/>
<evidence type="ECO:0000259" key="3">
    <source>
        <dbReference type="Pfam" id="PF05667"/>
    </source>
</evidence>
<reference evidence="5" key="1">
    <citation type="submission" date="2022-11" db="EMBL/GenBank/DDBJ databases">
        <authorList>
            <person name="Hyden B.L."/>
            <person name="Feng K."/>
            <person name="Yates T."/>
            <person name="Jawdy S."/>
            <person name="Smart L.B."/>
            <person name="Muchero W."/>
        </authorList>
    </citation>
    <scope>NUCLEOTIDE SEQUENCE</scope>
    <source>
        <tissue evidence="5">Shoot tip</tissue>
    </source>
</reference>
<reference evidence="5" key="2">
    <citation type="journal article" date="2023" name="Int. J. Mol. Sci.">
        <title>De Novo Assembly and Annotation of 11 Diverse Shrub Willow (Salix) Genomes Reveals Novel Gene Organization in Sex-Linked Regions.</title>
        <authorList>
            <person name="Hyden B."/>
            <person name="Feng K."/>
            <person name="Yates T.B."/>
            <person name="Jawdy S."/>
            <person name="Cereghino C."/>
            <person name="Smart L.B."/>
            <person name="Muchero W."/>
        </authorList>
    </citation>
    <scope>NUCLEOTIDE SEQUENCE</scope>
    <source>
        <tissue evidence="5">Shoot tip</tissue>
    </source>
</reference>
<feature type="coiled-coil region" evidence="2">
    <location>
        <begin position="172"/>
        <end position="241"/>
    </location>
</feature>
<accession>A0A9Q1AM28</accession>
<dbReference type="Proteomes" id="UP001151752">
    <property type="component" value="Chromosome 16"/>
</dbReference>
<dbReference type="Pfam" id="PF05667">
    <property type="entry name" value="CCDC22_CC"/>
    <property type="match status" value="1"/>
</dbReference>
<evidence type="ECO:0000256" key="1">
    <source>
        <dbReference type="ARBA" id="ARBA00006438"/>
    </source>
</evidence>
<name>A0A9Q1AM28_9ROSI</name>
<dbReference type="InterPro" id="IPR048349">
    <property type="entry name" value="CCDC22_N"/>
</dbReference>
<dbReference type="EMBL" id="JAPFFM010000001">
    <property type="protein sequence ID" value="KAJ6776067.1"/>
    <property type="molecule type" value="Genomic_DNA"/>
</dbReference>
<organism evidence="5 6">
    <name type="scientific">Salix koriyanagi</name>
    <dbReference type="NCBI Taxonomy" id="2511006"/>
    <lineage>
        <taxon>Eukaryota</taxon>
        <taxon>Viridiplantae</taxon>
        <taxon>Streptophyta</taxon>
        <taxon>Embryophyta</taxon>
        <taxon>Tracheophyta</taxon>
        <taxon>Spermatophyta</taxon>
        <taxon>Magnoliopsida</taxon>
        <taxon>eudicotyledons</taxon>
        <taxon>Gunneridae</taxon>
        <taxon>Pentapetalae</taxon>
        <taxon>rosids</taxon>
        <taxon>fabids</taxon>
        <taxon>Malpighiales</taxon>
        <taxon>Salicaceae</taxon>
        <taxon>Saliceae</taxon>
        <taxon>Salix</taxon>
    </lineage>
</organism>
<evidence type="ECO:0000313" key="6">
    <source>
        <dbReference type="Proteomes" id="UP001151752"/>
    </source>
</evidence>
<feature type="coiled-coil region" evidence="2">
    <location>
        <begin position="398"/>
        <end position="442"/>
    </location>
</feature>
<protein>
    <submittedName>
        <fullName evidence="5">JM1 PROTEIN</fullName>
    </submittedName>
</protein>
<dbReference type="GO" id="GO:0097602">
    <property type="term" value="F:cullin family protein binding"/>
    <property type="evidence" value="ECO:0007669"/>
    <property type="project" value="TreeGrafter"/>
</dbReference>
<gene>
    <name evidence="5" type="ORF">OIU74_000279</name>
</gene>
<comment type="similarity">
    <text evidence="1">Belongs to the CCDC22 family.</text>
</comment>
<dbReference type="InterPro" id="IPR048348">
    <property type="entry name" value="CCDC22_CC"/>
</dbReference>
<evidence type="ECO:0000313" key="5">
    <source>
        <dbReference type="EMBL" id="KAJ6776067.1"/>
    </source>
</evidence>
<dbReference type="GO" id="GO:2000060">
    <property type="term" value="P:positive regulation of ubiquitin-dependent protein catabolic process"/>
    <property type="evidence" value="ECO:0007669"/>
    <property type="project" value="TreeGrafter"/>
</dbReference>
<sequence length="447" mass="50984">MEESESRKQTLLYSLESAGISIPDNVTSIEDLSPETFVSICAQCVNLIDQTASLPTTLPDTAVDKLKMCADMGLAIKRLGFIGDMSYIKLLYPSEDDLHKGKTKEDGSHIGGRQNLGKVKLPAFATGELFDQEEKSGRDLFGNEETAAAGDDKDVQKVISVKEQPSMVIFEKEELRNQEKVLTEEVTAKTSELQHLEEELELLKAAAEMAFDDQNSFDFCFEQLKEKVDAKRCNITELKSQWDAFRKPLEDKKRNLEESLYANIPDSQEKLLKLRELEHEKQLVLSEITKREEEHSKLSADLEKQPKLPSRTSYVERIKEIAKNSQKQDADIKRILKETRELQLESNSIQERLHRTYAVLDEIVFREAKRDPVGRKAYRLLTSLHDCFENISGKTLTTDRISREMTELEKKLQAMASRSLNVDKLQADLDAIVKENECLELRLAENP</sequence>
<dbReference type="InterPro" id="IPR008530">
    <property type="entry name" value="CCDC22"/>
</dbReference>
<dbReference type="Pfam" id="PF21674">
    <property type="entry name" value="CCDC22_N"/>
    <property type="match status" value="1"/>
</dbReference>
<evidence type="ECO:0000256" key="2">
    <source>
        <dbReference type="SAM" id="Coils"/>
    </source>
</evidence>